<dbReference type="InterPro" id="IPR025192">
    <property type="entry name" value="Succ_DH/fum_Rdtase_N"/>
</dbReference>
<comment type="caution">
    <text evidence="15">The sequence shown here is derived from an EMBL/GenBank/DDBJ whole genome shotgun (WGS) entry which is preliminary data.</text>
</comment>
<dbReference type="PROSITE" id="PS51379">
    <property type="entry name" value="4FE4S_FER_2"/>
    <property type="match status" value="1"/>
</dbReference>
<dbReference type="Pfam" id="PF13183">
    <property type="entry name" value="Fer4_8"/>
    <property type="match status" value="1"/>
</dbReference>
<evidence type="ECO:0000256" key="11">
    <source>
        <dbReference type="ARBA" id="ARBA00023291"/>
    </source>
</evidence>
<dbReference type="FunFam" id="1.10.1060.10:FF:000002">
    <property type="entry name" value="Succinate dehydrogenase iron-sulfur subunit"/>
    <property type="match status" value="1"/>
</dbReference>
<evidence type="ECO:0000256" key="10">
    <source>
        <dbReference type="ARBA" id="ARBA00023014"/>
    </source>
</evidence>
<dbReference type="AlphaFoldDB" id="K9GZZ0"/>
<feature type="domain" description="2Fe-2S ferredoxin-type" evidence="13">
    <location>
        <begin position="10"/>
        <end position="95"/>
    </location>
</feature>
<comment type="similarity">
    <text evidence="2 12">Belongs to the succinate dehydrogenase/fumarate reductase iron-sulfur protein family.</text>
</comment>
<dbReference type="PROSITE" id="PS00198">
    <property type="entry name" value="4FE4S_FER_1"/>
    <property type="match status" value="1"/>
</dbReference>
<sequence length="251" mass="28534">MTTERMIEFEVLRYRPDTDHEPVFETYRVPCNEDWVVLDALNHIKDEIDGTLSYRWSCHMAVCGSCGMQVNGEPKLACKAFVRDYGNRIRVEPLATFPIERDLVVDMDDFTDKLQSVKPWIIRDDGEKPAEDGEYRQSMGELRKYRQFSMCINCMLCYSACPQYALNPEFIGPAALALAHRYNLDSRDQGAEQRRDVVASHAGVWDCTFVGQCSAVCPKDVDPAAAIQQGKIESSKNFFLDLLKPKKTGAK</sequence>
<dbReference type="Proteomes" id="UP000009881">
    <property type="component" value="Unassembled WGS sequence"/>
</dbReference>
<dbReference type="InterPro" id="IPR036010">
    <property type="entry name" value="2Fe-2S_ferredoxin-like_sf"/>
</dbReference>
<dbReference type="Gene3D" id="3.10.20.30">
    <property type="match status" value="1"/>
</dbReference>
<proteinExistence type="inferred from homology"/>
<dbReference type="EC" id="1.3.5.1" evidence="12"/>
<dbReference type="InterPro" id="IPR017900">
    <property type="entry name" value="4Fe4S_Fe_S_CS"/>
</dbReference>
<evidence type="ECO:0000256" key="8">
    <source>
        <dbReference type="ARBA" id="ARBA00023002"/>
    </source>
</evidence>
<keyword evidence="11 12" id="KW-0003">3Fe-4S</keyword>
<reference evidence="15 16" key="1">
    <citation type="journal article" date="2013" name="Genome Announc.">
        <title>Draft Genome Sequence of an Alphaproteobacterium, Caenispirillum salinarum AK4(T), Isolated from a Solar Saltern.</title>
        <authorList>
            <person name="Khatri I."/>
            <person name="Singh A."/>
            <person name="Korpole S."/>
            <person name="Pinnaka A.K."/>
            <person name="Subramanian S."/>
        </authorList>
    </citation>
    <scope>NUCLEOTIDE SEQUENCE [LARGE SCALE GENOMIC DNA]</scope>
    <source>
        <strain evidence="15 16">AK4</strain>
    </source>
</reference>
<keyword evidence="6 12" id="KW-0001">2Fe-2S</keyword>
<dbReference type="UniPathway" id="UPA00223">
    <property type="reaction ID" value="UER01005"/>
</dbReference>
<dbReference type="eggNOG" id="COG0479">
    <property type="taxonomic scope" value="Bacteria"/>
</dbReference>
<dbReference type="EMBL" id="ANHY01000007">
    <property type="protein sequence ID" value="EKV30862.1"/>
    <property type="molecule type" value="Genomic_DNA"/>
</dbReference>
<dbReference type="GO" id="GO:0046872">
    <property type="term" value="F:metal ion binding"/>
    <property type="evidence" value="ECO:0007669"/>
    <property type="project" value="UniProtKB-KW"/>
</dbReference>
<keyword evidence="10 12" id="KW-0411">Iron-sulfur</keyword>
<dbReference type="Pfam" id="PF13085">
    <property type="entry name" value="Fer2_3"/>
    <property type="match status" value="1"/>
</dbReference>
<dbReference type="InterPro" id="IPR004489">
    <property type="entry name" value="Succ_DH/fum_Rdtase_Fe-S"/>
</dbReference>
<dbReference type="InterPro" id="IPR009051">
    <property type="entry name" value="Helical_ferredxn"/>
</dbReference>
<dbReference type="NCBIfam" id="TIGR00384">
    <property type="entry name" value="dhsB"/>
    <property type="match status" value="1"/>
</dbReference>
<dbReference type="SUPFAM" id="SSF54292">
    <property type="entry name" value="2Fe-2S ferredoxin-like"/>
    <property type="match status" value="1"/>
</dbReference>
<evidence type="ECO:0000256" key="6">
    <source>
        <dbReference type="ARBA" id="ARBA00022714"/>
    </source>
</evidence>
<dbReference type="OrthoDB" id="9804391at2"/>
<dbReference type="NCBIfam" id="NF004616">
    <property type="entry name" value="PRK05950.1"/>
    <property type="match status" value="1"/>
</dbReference>
<name>K9GZZ0_9PROT</name>
<keyword evidence="7 12" id="KW-0479">Metal-binding</keyword>
<keyword evidence="9 12" id="KW-0408">Iron</keyword>
<comment type="catalytic activity">
    <reaction evidence="12">
        <text>a menaquinone + succinate = a menaquinol + fumarate</text>
        <dbReference type="Rhea" id="RHEA:27834"/>
        <dbReference type="Rhea" id="RHEA-COMP:9537"/>
        <dbReference type="Rhea" id="RHEA-COMP:9539"/>
        <dbReference type="ChEBI" id="CHEBI:16374"/>
        <dbReference type="ChEBI" id="CHEBI:18151"/>
        <dbReference type="ChEBI" id="CHEBI:29806"/>
        <dbReference type="ChEBI" id="CHEBI:30031"/>
        <dbReference type="EC" id="1.3.5.1"/>
    </reaction>
</comment>
<dbReference type="GO" id="GO:0051537">
    <property type="term" value="F:2 iron, 2 sulfur cluster binding"/>
    <property type="evidence" value="ECO:0007669"/>
    <property type="project" value="UniProtKB-KW"/>
</dbReference>
<dbReference type="GO" id="GO:0008177">
    <property type="term" value="F:succinate dehydrogenase (quinone) activity"/>
    <property type="evidence" value="ECO:0007669"/>
    <property type="project" value="UniProtKB-EC"/>
</dbReference>
<evidence type="ECO:0000259" key="13">
    <source>
        <dbReference type="PROSITE" id="PS51085"/>
    </source>
</evidence>
<dbReference type="GO" id="GO:0006099">
    <property type="term" value="P:tricarboxylic acid cycle"/>
    <property type="evidence" value="ECO:0007669"/>
    <property type="project" value="UniProtKB-UniPathway"/>
</dbReference>
<evidence type="ECO:0000256" key="2">
    <source>
        <dbReference type="ARBA" id="ARBA00009433"/>
    </source>
</evidence>
<evidence type="ECO:0000256" key="4">
    <source>
        <dbReference type="ARBA" id="ARBA00022485"/>
    </source>
</evidence>
<dbReference type="PROSITE" id="PS00197">
    <property type="entry name" value="2FE2S_FER_1"/>
    <property type="match status" value="1"/>
</dbReference>
<evidence type="ECO:0000256" key="12">
    <source>
        <dbReference type="RuleBase" id="RU361237"/>
    </source>
</evidence>
<dbReference type="GO" id="GO:0022904">
    <property type="term" value="P:respiratory electron transport chain"/>
    <property type="evidence" value="ECO:0007669"/>
    <property type="project" value="TreeGrafter"/>
</dbReference>
<comment type="cofactor">
    <cofactor evidence="12">
        <name>[3Fe-4S] cluster</name>
        <dbReference type="ChEBI" id="CHEBI:21137"/>
    </cofactor>
    <text evidence="12">Binds 1 [3Fe-4S] cluster.</text>
</comment>
<evidence type="ECO:0000259" key="14">
    <source>
        <dbReference type="PROSITE" id="PS51379"/>
    </source>
</evidence>
<evidence type="ECO:0000313" key="16">
    <source>
        <dbReference type="Proteomes" id="UP000009881"/>
    </source>
</evidence>
<gene>
    <name evidence="15" type="ORF">C882_4199</name>
</gene>
<dbReference type="InterPro" id="IPR001041">
    <property type="entry name" value="2Fe-2S_ferredoxin-type"/>
</dbReference>
<dbReference type="NCBIfam" id="NF009051">
    <property type="entry name" value="PRK12385.1"/>
    <property type="match status" value="1"/>
</dbReference>
<protein>
    <recommendedName>
        <fullName evidence="12">Fumarate reductase iron-sulfur subunit</fullName>
        <ecNumber evidence="12">1.3.5.1</ecNumber>
    </recommendedName>
</protein>
<dbReference type="InterPro" id="IPR012675">
    <property type="entry name" value="Beta-grasp_dom_sf"/>
</dbReference>
<dbReference type="PANTHER" id="PTHR11921">
    <property type="entry name" value="SUCCINATE DEHYDROGENASE IRON-SULFUR PROTEIN"/>
    <property type="match status" value="1"/>
</dbReference>
<dbReference type="STRING" id="1238182.C882_4199"/>
<dbReference type="InterPro" id="IPR006058">
    <property type="entry name" value="2Fe2S_fd_BS"/>
</dbReference>
<evidence type="ECO:0000256" key="7">
    <source>
        <dbReference type="ARBA" id="ARBA00022723"/>
    </source>
</evidence>
<keyword evidence="16" id="KW-1185">Reference proteome</keyword>
<dbReference type="InterPro" id="IPR050573">
    <property type="entry name" value="SDH/FRD_Iron-Sulfur"/>
</dbReference>
<dbReference type="GO" id="GO:0051538">
    <property type="term" value="F:3 iron, 4 sulfur cluster binding"/>
    <property type="evidence" value="ECO:0007669"/>
    <property type="project" value="UniProtKB-KW"/>
</dbReference>
<dbReference type="GO" id="GO:0009055">
    <property type="term" value="F:electron transfer activity"/>
    <property type="evidence" value="ECO:0007669"/>
    <property type="project" value="InterPro"/>
</dbReference>
<comment type="cofactor">
    <cofactor evidence="12">
        <name>[4Fe-4S] cluster</name>
        <dbReference type="ChEBI" id="CHEBI:49883"/>
    </cofactor>
    <text evidence="12">Binds 1 [4Fe-4S] cluster.</text>
</comment>
<keyword evidence="8" id="KW-0560">Oxidoreductase</keyword>
<evidence type="ECO:0000256" key="9">
    <source>
        <dbReference type="ARBA" id="ARBA00023004"/>
    </source>
</evidence>
<comment type="subunit">
    <text evidence="3">Part of an enzyme complex containing four subunits: a flavoprotein, an iron-sulfur, cytochrome b-556, and a hydrophobic anchor protein.</text>
</comment>
<dbReference type="SUPFAM" id="SSF46548">
    <property type="entry name" value="alpha-helical ferredoxin"/>
    <property type="match status" value="1"/>
</dbReference>
<feature type="domain" description="4Fe-4S ferredoxin-type" evidence="14">
    <location>
        <begin position="142"/>
        <end position="171"/>
    </location>
</feature>
<keyword evidence="4 12" id="KW-0004">4Fe-4S</keyword>
<organism evidence="15 16">
    <name type="scientific">Caenispirillum salinarum AK4</name>
    <dbReference type="NCBI Taxonomy" id="1238182"/>
    <lineage>
        <taxon>Bacteria</taxon>
        <taxon>Pseudomonadati</taxon>
        <taxon>Pseudomonadota</taxon>
        <taxon>Alphaproteobacteria</taxon>
        <taxon>Rhodospirillales</taxon>
        <taxon>Novispirillaceae</taxon>
        <taxon>Caenispirillum</taxon>
    </lineage>
</organism>
<dbReference type="PROSITE" id="PS51085">
    <property type="entry name" value="2FE2S_FER_2"/>
    <property type="match status" value="1"/>
</dbReference>
<evidence type="ECO:0000313" key="15">
    <source>
        <dbReference type="EMBL" id="EKV30862.1"/>
    </source>
</evidence>
<dbReference type="PANTHER" id="PTHR11921:SF29">
    <property type="entry name" value="SUCCINATE DEHYDROGENASE [UBIQUINONE] IRON-SULFUR SUBUNIT, MITOCHONDRIAL"/>
    <property type="match status" value="1"/>
</dbReference>
<comment type="pathway">
    <text evidence="1">Carbohydrate metabolism; tricarboxylic acid cycle; fumarate from succinate (bacterial route): step 1/1.</text>
</comment>
<dbReference type="PATRIC" id="fig|1238182.3.peg.1861"/>
<dbReference type="Gene3D" id="1.10.1060.10">
    <property type="entry name" value="Alpha-helical ferredoxin"/>
    <property type="match status" value="1"/>
</dbReference>
<accession>K9GZZ0</accession>
<dbReference type="RefSeq" id="WP_009540307.1">
    <property type="nucleotide sequence ID" value="NZ_ANHY01000007.1"/>
</dbReference>
<evidence type="ECO:0000256" key="3">
    <source>
        <dbReference type="ARBA" id="ARBA00011294"/>
    </source>
</evidence>
<dbReference type="GO" id="GO:0051539">
    <property type="term" value="F:4 iron, 4 sulfur cluster binding"/>
    <property type="evidence" value="ECO:0007669"/>
    <property type="project" value="UniProtKB-KW"/>
</dbReference>
<dbReference type="InterPro" id="IPR017896">
    <property type="entry name" value="4Fe4S_Fe-S-bd"/>
</dbReference>
<evidence type="ECO:0000256" key="1">
    <source>
        <dbReference type="ARBA" id="ARBA00004894"/>
    </source>
</evidence>
<keyword evidence="5" id="KW-0816">Tricarboxylic acid cycle</keyword>
<comment type="cofactor">
    <cofactor evidence="12">
        <name>[2Fe-2S] cluster</name>
        <dbReference type="ChEBI" id="CHEBI:190135"/>
    </cofactor>
    <text evidence="12">Binds 1 [2Fe-2S] cluster.</text>
</comment>
<evidence type="ECO:0000256" key="5">
    <source>
        <dbReference type="ARBA" id="ARBA00022532"/>
    </source>
</evidence>